<gene>
    <name evidence="1" type="ORF">CVT26_015626</name>
</gene>
<dbReference type="STRING" id="231916.A0A409YDG3"/>
<keyword evidence="2" id="KW-1185">Reference proteome</keyword>
<proteinExistence type="predicted"/>
<dbReference type="OrthoDB" id="3184970at2759"/>
<name>A0A409YDG3_9AGAR</name>
<sequence length="114" mass="12844">MEDGKSVKSISSRFSAQDGDVVTIKSWDGKLFKVLRRNLEINTGAFPDTNSDSQEDVISLEEPGRIVKIVLQFVRPQKHPTLKDLDFDTLLGVAKSVEKYEVFSAMNECELRPL</sequence>
<evidence type="ECO:0000313" key="2">
    <source>
        <dbReference type="Proteomes" id="UP000284706"/>
    </source>
</evidence>
<evidence type="ECO:0008006" key="3">
    <source>
        <dbReference type="Google" id="ProtNLM"/>
    </source>
</evidence>
<reference evidence="1 2" key="1">
    <citation type="journal article" date="2018" name="Evol. Lett.">
        <title>Horizontal gene cluster transfer increased hallucinogenic mushroom diversity.</title>
        <authorList>
            <person name="Reynolds H.T."/>
            <person name="Vijayakumar V."/>
            <person name="Gluck-Thaler E."/>
            <person name="Korotkin H.B."/>
            <person name="Matheny P.B."/>
            <person name="Slot J.C."/>
        </authorList>
    </citation>
    <scope>NUCLEOTIDE SEQUENCE [LARGE SCALE GENOMIC DNA]</scope>
    <source>
        <strain evidence="1 2">SRW20</strain>
    </source>
</reference>
<accession>A0A409YDG3</accession>
<organism evidence="1 2">
    <name type="scientific">Gymnopilus dilepis</name>
    <dbReference type="NCBI Taxonomy" id="231916"/>
    <lineage>
        <taxon>Eukaryota</taxon>
        <taxon>Fungi</taxon>
        <taxon>Dikarya</taxon>
        <taxon>Basidiomycota</taxon>
        <taxon>Agaricomycotina</taxon>
        <taxon>Agaricomycetes</taxon>
        <taxon>Agaricomycetidae</taxon>
        <taxon>Agaricales</taxon>
        <taxon>Agaricineae</taxon>
        <taxon>Hymenogastraceae</taxon>
        <taxon>Gymnopilus</taxon>
    </lineage>
</organism>
<dbReference type="Proteomes" id="UP000284706">
    <property type="component" value="Unassembled WGS sequence"/>
</dbReference>
<dbReference type="InParanoid" id="A0A409YDG3"/>
<evidence type="ECO:0000313" key="1">
    <source>
        <dbReference type="EMBL" id="PPR01025.1"/>
    </source>
</evidence>
<protein>
    <recommendedName>
        <fullName evidence="3">BTB domain-containing protein</fullName>
    </recommendedName>
</protein>
<comment type="caution">
    <text evidence="1">The sequence shown here is derived from an EMBL/GenBank/DDBJ whole genome shotgun (WGS) entry which is preliminary data.</text>
</comment>
<dbReference type="AlphaFoldDB" id="A0A409YDG3"/>
<dbReference type="EMBL" id="NHYE01000971">
    <property type="protein sequence ID" value="PPR01025.1"/>
    <property type="molecule type" value="Genomic_DNA"/>
</dbReference>